<proteinExistence type="predicted"/>
<name>A0A438HQ33_VITVI</name>
<comment type="caution">
    <text evidence="1">The sequence shown here is derived from an EMBL/GenBank/DDBJ whole genome shotgun (WGS) entry which is preliminary data.</text>
</comment>
<accession>A0A438HQ33</accession>
<reference evidence="1 2" key="1">
    <citation type="journal article" date="2018" name="PLoS Genet.">
        <title>Population sequencing reveals clonal diversity and ancestral inbreeding in the grapevine cultivar Chardonnay.</title>
        <authorList>
            <person name="Roach M.J."/>
            <person name="Johnson D.L."/>
            <person name="Bohlmann J."/>
            <person name="van Vuuren H.J."/>
            <person name="Jones S.J."/>
            <person name="Pretorius I.S."/>
            <person name="Schmidt S.A."/>
            <person name="Borneman A.R."/>
        </authorList>
    </citation>
    <scope>NUCLEOTIDE SEQUENCE [LARGE SCALE GENOMIC DNA]</scope>
    <source>
        <strain evidence="2">cv. Chardonnay</strain>
        <tissue evidence="1">Leaf</tissue>
    </source>
</reference>
<evidence type="ECO:0000313" key="2">
    <source>
        <dbReference type="Proteomes" id="UP000288805"/>
    </source>
</evidence>
<gene>
    <name evidence="1" type="ORF">CK203_045635</name>
</gene>
<dbReference type="AlphaFoldDB" id="A0A438HQ33"/>
<sequence>MVENFSGLVREAPFRIVGISDFFSHLYRSHTILIGIWHGRQCYLLRLRWDHESSIRAADSRDDWAQARLISSIS</sequence>
<evidence type="ECO:0000313" key="1">
    <source>
        <dbReference type="EMBL" id="RVW86568.1"/>
    </source>
</evidence>
<dbReference type="EMBL" id="QGNW01000192">
    <property type="protein sequence ID" value="RVW86568.1"/>
    <property type="molecule type" value="Genomic_DNA"/>
</dbReference>
<dbReference type="Proteomes" id="UP000288805">
    <property type="component" value="Unassembled WGS sequence"/>
</dbReference>
<organism evidence="1 2">
    <name type="scientific">Vitis vinifera</name>
    <name type="common">Grape</name>
    <dbReference type="NCBI Taxonomy" id="29760"/>
    <lineage>
        <taxon>Eukaryota</taxon>
        <taxon>Viridiplantae</taxon>
        <taxon>Streptophyta</taxon>
        <taxon>Embryophyta</taxon>
        <taxon>Tracheophyta</taxon>
        <taxon>Spermatophyta</taxon>
        <taxon>Magnoliopsida</taxon>
        <taxon>eudicotyledons</taxon>
        <taxon>Gunneridae</taxon>
        <taxon>Pentapetalae</taxon>
        <taxon>rosids</taxon>
        <taxon>Vitales</taxon>
        <taxon>Vitaceae</taxon>
        <taxon>Viteae</taxon>
        <taxon>Vitis</taxon>
    </lineage>
</organism>
<protein>
    <submittedName>
        <fullName evidence="1">Uncharacterized protein</fullName>
    </submittedName>
</protein>